<feature type="transmembrane region" description="Helical" evidence="1">
    <location>
        <begin position="12"/>
        <end position="30"/>
    </location>
</feature>
<dbReference type="AlphaFoldDB" id="A0A0F9HB16"/>
<reference evidence="2" key="1">
    <citation type="journal article" date="2015" name="Nature">
        <title>Complex archaea that bridge the gap between prokaryotes and eukaryotes.</title>
        <authorList>
            <person name="Spang A."/>
            <person name="Saw J.H."/>
            <person name="Jorgensen S.L."/>
            <person name="Zaremba-Niedzwiedzka K."/>
            <person name="Martijn J."/>
            <person name="Lind A.E."/>
            <person name="van Eijk R."/>
            <person name="Schleper C."/>
            <person name="Guy L."/>
            <person name="Ettema T.J."/>
        </authorList>
    </citation>
    <scope>NUCLEOTIDE SEQUENCE</scope>
</reference>
<gene>
    <name evidence="2" type="ORF">LCGC14_2086650</name>
</gene>
<comment type="caution">
    <text evidence="2">The sequence shown here is derived from an EMBL/GenBank/DDBJ whole genome shotgun (WGS) entry which is preliminary data.</text>
</comment>
<evidence type="ECO:0000256" key="1">
    <source>
        <dbReference type="SAM" id="Phobius"/>
    </source>
</evidence>
<sequence length="134" mass="15382">MKATTISKTSVVLAYIVMFSVLILFVHNAWFNKDLNITTSCEEPGQDTTDTRPVWEILGSDDVSLWGSNFKVDEYERLMQSCKAWQHNYHFLNNIIIPGIGLLLFFMMMKQFAPQISTAFNRSRKEDYGFGGDP</sequence>
<protein>
    <submittedName>
        <fullName evidence="2">Uncharacterized protein</fullName>
    </submittedName>
</protein>
<organism evidence="2">
    <name type="scientific">marine sediment metagenome</name>
    <dbReference type="NCBI Taxonomy" id="412755"/>
    <lineage>
        <taxon>unclassified sequences</taxon>
        <taxon>metagenomes</taxon>
        <taxon>ecological metagenomes</taxon>
    </lineage>
</organism>
<evidence type="ECO:0000313" key="2">
    <source>
        <dbReference type="EMBL" id="KKL72267.1"/>
    </source>
</evidence>
<name>A0A0F9HB16_9ZZZZ</name>
<keyword evidence="1" id="KW-0812">Transmembrane</keyword>
<accession>A0A0F9HB16</accession>
<dbReference type="EMBL" id="LAZR01025327">
    <property type="protein sequence ID" value="KKL72267.1"/>
    <property type="molecule type" value="Genomic_DNA"/>
</dbReference>
<proteinExistence type="predicted"/>
<keyword evidence="1" id="KW-0472">Membrane</keyword>
<feature type="transmembrane region" description="Helical" evidence="1">
    <location>
        <begin position="89"/>
        <end position="108"/>
    </location>
</feature>
<keyword evidence="1" id="KW-1133">Transmembrane helix</keyword>